<feature type="region of interest" description="Disordered" evidence="1">
    <location>
        <begin position="1"/>
        <end position="92"/>
    </location>
</feature>
<organism evidence="3 4">
    <name type="scientific">Heterodera trifolii</name>
    <dbReference type="NCBI Taxonomy" id="157864"/>
    <lineage>
        <taxon>Eukaryota</taxon>
        <taxon>Metazoa</taxon>
        <taxon>Ecdysozoa</taxon>
        <taxon>Nematoda</taxon>
        <taxon>Chromadorea</taxon>
        <taxon>Rhabditida</taxon>
        <taxon>Tylenchina</taxon>
        <taxon>Tylenchomorpha</taxon>
        <taxon>Tylenchoidea</taxon>
        <taxon>Heteroderidae</taxon>
        <taxon>Heteroderinae</taxon>
        <taxon>Heterodera</taxon>
    </lineage>
</organism>
<evidence type="ECO:0000256" key="1">
    <source>
        <dbReference type="SAM" id="MobiDB-lite"/>
    </source>
</evidence>
<feature type="domain" description="FHA" evidence="2">
    <location>
        <begin position="79"/>
        <end position="96"/>
    </location>
</feature>
<dbReference type="SUPFAM" id="SSF49879">
    <property type="entry name" value="SMAD/FHA domain"/>
    <property type="match status" value="1"/>
</dbReference>
<feature type="compositionally biased region" description="Basic residues" evidence="1">
    <location>
        <begin position="33"/>
        <end position="49"/>
    </location>
</feature>
<reference evidence="3 4" key="1">
    <citation type="submission" date="2024-10" db="EMBL/GenBank/DDBJ databases">
        <authorList>
            <person name="Kim D."/>
        </authorList>
    </citation>
    <scope>NUCLEOTIDE SEQUENCE [LARGE SCALE GENOMIC DNA]</scope>
    <source>
        <strain evidence="3">BH-2024</strain>
    </source>
</reference>
<keyword evidence="4" id="KW-1185">Reference proteome</keyword>
<dbReference type="Proteomes" id="UP001620626">
    <property type="component" value="Unassembled WGS sequence"/>
</dbReference>
<dbReference type="AlphaFoldDB" id="A0ABD2IW98"/>
<protein>
    <recommendedName>
        <fullName evidence="2">FHA domain-containing protein</fullName>
    </recommendedName>
</protein>
<comment type="caution">
    <text evidence="3">The sequence shown here is derived from an EMBL/GenBank/DDBJ whole genome shotgun (WGS) entry which is preliminary data.</text>
</comment>
<feature type="region of interest" description="Disordered" evidence="1">
    <location>
        <begin position="129"/>
        <end position="148"/>
    </location>
</feature>
<evidence type="ECO:0000313" key="3">
    <source>
        <dbReference type="EMBL" id="KAL3082442.1"/>
    </source>
</evidence>
<sequence length="172" mass="19052">MNTTMSIDGKVDGEEEEERGSHRRAAGTSRNGRTTRSKRRRAGEKKRRSSNSTGEEEKEKPSFVPSGKLAKDTNTTRPYINDLGSGNGTFLNGDRIEAQRYYELREKDVLRFGFSSREYVLLHEHSAAVGADDEAEGDTSADEAEGDEVMDGLVDRTGGEERIAAAEEDDLF</sequence>
<dbReference type="InterPro" id="IPR008984">
    <property type="entry name" value="SMAD_FHA_dom_sf"/>
</dbReference>
<feature type="compositionally biased region" description="Acidic residues" evidence="1">
    <location>
        <begin position="131"/>
        <end position="148"/>
    </location>
</feature>
<dbReference type="EMBL" id="JBICBT010001110">
    <property type="protein sequence ID" value="KAL3082442.1"/>
    <property type="molecule type" value="Genomic_DNA"/>
</dbReference>
<dbReference type="PROSITE" id="PS50006">
    <property type="entry name" value="FHA_DOMAIN"/>
    <property type="match status" value="1"/>
</dbReference>
<accession>A0ABD2IW98</accession>
<dbReference type="Pfam" id="PF00498">
    <property type="entry name" value="FHA"/>
    <property type="match status" value="1"/>
</dbReference>
<gene>
    <name evidence="3" type="ORF">niasHT_038508</name>
</gene>
<name>A0ABD2IW98_9BILA</name>
<dbReference type="InterPro" id="IPR000253">
    <property type="entry name" value="FHA_dom"/>
</dbReference>
<dbReference type="Gene3D" id="2.60.200.20">
    <property type="match status" value="1"/>
</dbReference>
<evidence type="ECO:0000313" key="4">
    <source>
        <dbReference type="Proteomes" id="UP001620626"/>
    </source>
</evidence>
<proteinExistence type="predicted"/>
<evidence type="ECO:0000259" key="2">
    <source>
        <dbReference type="PROSITE" id="PS50006"/>
    </source>
</evidence>
<dbReference type="PANTHER" id="PTHR23308">
    <property type="entry name" value="NUCLEAR INHIBITOR OF PROTEIN PHOSPHATASE-1"/>
    <property type="match status" value="1"/>
</dbReference>
<dbReference type="InterPro" id="IPR050923">
    <property type="entry name" value="Cell_Proc_Reg/RNA_Proc"/>
</dbReference>